<evidence type="ECO:0000256" key="5">
    <source>
        <dbReference type="ARBA" id="ARBA00023136"/>
    </source>
</evidence>
<dbReference type="GO" id="GO:0022857">
    <property type="term" value="F:transmembrane transporter activity"/>
    <property type="evidence" value="ECO:0007669"/>
    <property type="project" value="InterPro"/>
</dbReference>
<evidence type="ECO:0000259" key="7">
    <source>
        <dbReference type="PROSITE" id="PS50850"/>
    </source>
</evidence>
<dbReference type="Gene3D" id="1.20.1250.20">
    <property type="entry name" value="MFS general substrate transporter like domains"/>
    <property type="match status" value="1"/>
</dbReference>
<keyword evidence="4 6" id="KW-1133">Transmembrane helix</keyword>
<gene>
    <name evidence="8" type="ORF">D7V93_17930</name>
</gene>
<evidence type="ECO:0000313" key="8">
    <source>
        <dbReference type="EMBL" id="RKH57771.1"/>
    </source>
</evidence>
<dbReference type="InterPro" id="IPR036259">
    <property type="entry name" value="MFS_trans_sf"/>
</dbReference>
<sequence>MLYGTERYGWSARGNGLAMAFSGVLNVLAQALVLAPLVRRLGERRTLYSALGVAALANVLHGLSAQPWMLFASMVLGVMGSLATPVAQSLISARVPAEEQGAVQGAITSLGGLAAIVGPLCATTLFAHFTAPGAALYLPGVAFFCASVLLLLALAVAVRTLGATAAADGAAAVAL</sequence>
<dbReference type="Proteomes" id="UP000272888">
    <property type="component" value="Unassembled WGS sequence"/>
</dbReference>
<comment type="subcellular location">
    <subcellularLocation>
        <location evidence="2">Cell membrane</location>
    </subcellularLocation>
    <subcellularLocation>
        <location evidence="1">Membrane</location>
        <topology evidence="1">Multi-pass membrane protein</topology>
    </subcellularLocation>
</comment>
<comment type="caution">
    <text evidence="8">The sequence shown here is derived from an EMBL/GenBank/DDBJ whole genome shotgun (WGS) entry which is preliminary data.</text>
</comment>
<feature type="transmembrane region" description="Helical" evidence="6">
    <location>
        <begin position="47"/>
        <end position="64"/>
    </location>
</feature>
<keyword evidence="9" id="KW-1185">Reference proteome</keyword>
<feature type="domain" description="Major facilitator superfamily (MFS) profile" evidence="7">
    <location>
        <begin position="1"/>
        <end position="165"/>
    </location>
</feature>
<evidence type="ECO:0000256" key="4">
    <source>
        <dbReference type="ARBA" id="ARBA00022989"/>
    </source>
</evidence>
<keyword evidence="3 6" id="KW-0812">Transmembrane</keyword>
<dbReference type="PANTHER" id="PTHR23507">
    <property type="entry name" value="ZGC:174356"/>
    <property type="match status" value="1"/>
</dbReference>
<dbReference type="InterPro" id="IPR001958">
    <property type="entry name" value="Tet-R_TetA/multi-R_MdtG-like"/>
</dbReference>
<dbReference type="PANTHER" id="PTHR23507:SF1">
    <property type="entry name" value="FI18259P1-RELATED"/>
    <property type="match status" value="1"/>
</dbReference>
<evidence type="ECO:0000313" key="9">
    <source>
        <dbReference type="Proteomes" id="UP000272888"/>
    </source>
</evidence>
<dbReference type="InterPro" id="IPR020846">
    <property type="entry name" value="MFS_dom"/>
</dbReference>
<protein>
    <submittedName>
        <fullName evidence="8">MFS transporter</fullName>
    </submittedName>
</protein>
<evidence type="ECO:0000256" key="1">
    <source>
        <dbReference type="ARBA" id="ARBA00004141"/>
    </source>
</evidence>
<dbReference type="AlphaFoldDB" id="A0A3A8PSC8"/>
<feature type="transmembrane region" description="Helical" evidence="6">
    <location>
        <begin position="135"/>
        <end position="158"/>
    </location>
</feature>
<proteinExistence type="predicted"/>
<dbReference type="PROSITE" id="PS50850">
    <property type="entry name" value="MFS"/>
    <property type="match status" value="1"/>
</dbReference>
<feature type="transmembrane region" description="Helical" evidence="6">
    <location>
        <begin position="105"/>
        <end position="129"/>
    </location>
</feature>
<reference evidence="9" key="1">
    <citation type="submission" date="2018-09" db="EMBL/GenBank/DDBJ databases">
        <authorList>
            <person name="Livingstone P.G."/>
            <person name="Whitworth D.E."/>
        </authorList>
    </citation>
    <scope>NUCLEOTIDE SEQUENCE [LARGE SCALE GENOMIC DNA]</scope>
    <source>
        <strain evidence="9">CA051B</strain>
    </source>
</reference>
<accession>A0A3A8PSC8</accession>
<organism evidence="8 9">
    <name type="scientific">Corallococcus llansteffanensis</name>
    <dbReference type="NCBI Taxonomy" id="2316731"/>
    <lineage>
        <taxon>Bacteria</taxon>
        <taxon>Pseudomonadati</taxon>
        <taxon>Myxococcota</taxon>
        <taxon>Myxococcia</taxon>
        <taxon>Myxococcales</taxon>
        <taxon>Cystobacterineae</taxon>
        <taxon>Myxococcaceae</taxon>
        <taxon>Corallococcus</taxon>
    </lineage>
</organism>
<name>A0A3A8PSC8_9BACT</name>
<dbReference type="InterPro" id="IPR011701">
    <property type="entry name" value="MFS"/>
</dbReference>
<evidence type="ECO:0000256" key="2">
    <source>
        <dbReference type="ARBA" id="ARBA00004236"/>
    </source>
</evidence>
<dbReference type="GO" id="GO:0016020">
    <property type="term" value="C:membrane"/>
    <property type="evidence" value="ECO:0007669"/>
    <property type="project" value="UniProtKB-SubCell"/>
</dbReference>
<evidence type="ECO:0000256" key="3">
    <source>
        <dbReference type="ARBA" id="ARBA00022692"/>
    </source>
</evidence>
<dbReference type="PRINTS" id="PR01035">
    <property type="entry name" value="TCRTETA"/>
</dbReference>
<dbReference type="Pfam" id="PF07690">
    <property type="entry name" value="MFS_1"/>
    <property type="match status" value="1"/>
</dbReference>
<feature type="transmembrane region" description="Helical" evidence="6">
    <location>
        <begin position="16"/>
        <end position="35"/>
    </location>
</feature>
<dbReference type="SUPFAM" id="SSF103473">
    <property type="entry name" value="MFS general substrate transporter"/>
    <property type="match status" value="1"/>
</dbReference>
<keyword evidence="5 6" id="KW-0472">Membrane</keyword>
<dbReference type="EMBL" id="RAWB01000173">
    <property type="protein sequence ID" value="RKH57771.1"/>
    <property type="molecule type" value="Genomic_DNA"/>
</dbReference>
<evidence type="ECO:0000256" key="6">
    <source>
        <dbReference type="SAM" id="Phobius"/>
    </source>
</evidence>